<dbReference type="Proteomes" id="UP001151088">
    <property type="component" value="Unassembled WGS sequence"/>
</dbReference>
<dbReference type="InterPro" id="IPR013563">
    <property type="entry name" value="Oligopep_ABC_C"/>
</dbReference>
<dbReference type="GO" id="GO:0005886">
    <property type="term" value="C:plasma membrane"/>
    <property type="evidence" value="ECO:0007669"/>
    <property type="project" value="UniProtKB-SubCell"/>
</dbReference>
<dbReference type="InterPro" id="IPR003439">
    <property type="entry name" value="ABC_transporter-like_ATP-bd"/>
</dbReference>
<feature type="domain" description="ABC transporter" evidence="10">
    <location>
        <begin position="303"/>
        <end position="542"/>
    </location>
</feature>
<keyword evidence="7 11" id="KW-0067">ATP-binding</keyword>
<evidence type="ECO:0000256" key="2">
    <source>
        <dbReference type="ARBA" id="ARBA00005417"/>
    </source>
</evidence>
<keyword evidence="6" id="KW-0547">Nucleotide-binding</keyword>
<protein>
    <submittedName>
        <fullName evidence="11">ABC transporter ATP-binding protein</fullName>
    </submittedName>
</protein>
<evidence type="ECO:0000256" key="7">
    <source>
        <dbReference type="ARBA" id="ARBA00022840"/>
    </source>
</evidence>
<dbReference type="PROSITE" id="PS00211">
    <property type="entry name" value="ABC_TRANSPORTER_1"/>
    <property type="match status" value="2"/>
</dbReference>
<keyword evidence="3" id="KW-0813">Transport</keyword>
<dbReference type="RefSeq" id="WP_258731859.1">
    <property type="nucleotide sequence ID" value="NZ_JANTHZ010000002.1"/>
</dbReference>
<dbReference type="InterPro" id="IPR050388">
    <property type="entry name" value="ABC_Ni/Peptide_Import"/>
</dbReference>
<dbReference type="NCBIfam" id="NF007739">
    <property type="entry name" value="PRK10419.1"/>
    <property type="match status" value="2"/>
</dbReference>
<comment type="subcellular location">
    <subcellularLocation>
        <location evidence="1">Cell inner membrane</location>
        <topology evidence="1">Peripheral membrane protein</topology>
    </subcellularLocation>
</comment>
<proteinExistence type="inferred from homology"/>
<dbReference type="PROSITE" id="PS50893">
    <property type="entry name" value="ABC_TRANSPORTER_2"/>
    <property type="match status" value="2"/>
</dbReference>
<evidence type="ECO:0000313" key="11">
    <source>
        <dbReference type="EMBL" id="MCS0494818.1"/>
    </source>
</evidence>
<dbReference type="Gene3D" id="3.40.50.300">
    <property type="entry name" value="P-loop containing nucleotide triphosphate hydrolases"/>
    <property type="match status" value="2"/>
</dbReference>
<dbReference type="CDD" id="cd03257">
    <property type="entry name" value="ABC_NikE_OppD_transporters"/>
    <property type="match status" value="2"/>
</dbReference>
<keyword evidence="12" id="KW-1185">Reference proteome</keyword>
<evidence type="ECO:0000256" key="1">
    <source>
        <dbReference type="ARBA" id="ARBA00004417"/>
    </source>
</evidence>
<name>A0A9X2PI70_9HYPH</name>
<feature type="domain" description="ABC transporter" evidence="10">
    <location>
        <begin position="19"/>
        <end position="273"/>
    </location>
</feature>
<dbReference type="SUPFAM" id="SSF52540">
    <property type="entry name" value="P-loop containing nucleoside triphosphate hydrolases"/>
    <property type="match status" value="2"/>
</dbReference>
<keyword evidence="5" id="KW-0997">Cell inner membrane</keyword>
<evidence type="ECO:0000256" key="5">
    <source>
        <dbReference type="ARBA" id="ARBA00022519"/>
    </source>
</evidence>
<dbReference type="SMART" id="SM00382">
    <property type="entry name" value="AAA"/>
    <property type="match status" value="2"/>
</dbReference>
<dbReference type="GO" id="GO:0016887">
    <property type="term" value="F:ATP hydrolysis activity"/>
    <property type="evidence" value="ECO:0007669"/>
    <property type="project" value="InterPro"/>
</dbReference>
<dbReference type="GO" id="GO:0015833">
    <property type="term" value="P:peptide transport"/>
    <property type="evidence" value="ECO:0007669"/>
    <property type="project" value="InterPro"/>
</dbReference>
<comment type="similarity">
    <text evidence="2">Belongs to the ABC transporter superfamily.</text>
</comment>
<keyword evidence="8" id="KW-1278">Translocase</keyword>
<gene>
    <name evidence="11" type="ORF">NVS89_06880</name>
</gene>
<dbReference type="InterPro" id="IPR027417">
    <property type="entry name" value="P-loop_NTPase"/>
</dbReference>
<dbReference type="NCBIfam" id="NF008453">
    <property type="entry name" value="PRK11308.1"/>
    <property type="match status" value="2"/>
</dbReference>
<dbReference type="AlphaFoldDB" id="A0A9X2PI70"/>
<organism evidence="11 12">
    <name type="scientific">Ancylobacter mangrovi</name>
    <dbReference type="NCBI Taxonomy" id="2972472"/>
    <lineage>
        <taxon>Bacteria</taxon>
        <taxon>Pseudomonadati</taxon>
        <taxon>Pseudomonadota</taxon>
        <taxon>Alphaproteobacteria</taxon>
        <taxon>Hyphomicrobiales</taxon>
        <taxon>Xanthobacteraceae</taxon>
        <taxon>Ancylobacter</taxon>
    </lineage>
</organism>
<evidence type="ECO:0000256" key="9">
    <source>
        <dbReference type="ARBA" id="ARBA00023136"/>
    </source>
</evidence>
<reference evidence="11" key="1">
    <citation type="submission" date="2022-08" db="EMBL/GenBank/DDBJ databases">
        <authorList>
            <person name="Li F."/>
        </authorList>
    </citation>
    <scope>NUCLEOTIDE SEQUENCE</scope>
    <source>
        <strain evidence="11">MQZ15Z-1</strain>
    </source>
</reference>
<dbReference type="PANTHER" id="PTHR43297:SF14">
    <property type="entry name" value="ATPASE AAA-TYPE CORE DOMAIN-CONTAINING PROTEIN"/>
    <property type="match status" value="1"/>
</dbReference>
<evidence type="ECO:0000313" key="12">
    <source>
        <dbReference type="Proteomes" id="UP001151088"/>
    </source>
</evidence>
<dbReference type="InterPro" id="IPR003593">
    <property type="entry name" value="AAA+_ATPase"/>
</dbReference>
<dbReference type="Pfam" id="PF08352">
    <property type="entry name" value="oligo_HPY"/>
    <property type="match status" value="2"/>
</dbReference>
<dbReference type="PANTHER" id="PTHR43297">
    <property type="entry name" value="OLIGOPEPTIDE TRANSPORT ATP-BINDING PROTEIN APPD"/>
    <property type="match status" value="1"/>
</dbReference>
<keyword evidence="9" id="KW-0472">Membrane</keyword>
<dbReference type="GO" id="GO:0055085">
    <property type="term" value="P:transmembrane transport"/>
    <property type="evidence" value="ECO:0007669"/>
    <property type="project" value="UniProtKB-ARBA"/>
</dbReference>
<evidence type="ECO:0000256" key="6">
    <source>
        <dbReference type="ARBA" id="ARBA00022741"/>
    </source>
</evidence>
<sequence>MSEAMSEHAPDGRPPLLSVRELSVAFAQGERETLAVDRVSFDIARGETLALVGESGSGKSVTALSVLKLLQYPAASHPSGQVLFTGGGEGPEDLLAMSERQIRRVRGNNITMVFQEPMTSLNPLHTVEQQIAEILFLHRGMRGPAARARVIELLTEVGIPEPETRLGSYPHQLSGGQRQRVMIAMALANEPQLLIADEPTTALDVTVQAQILTLLKELQRRLGMAMLFITHDLGIVRRIADRVCVMNHGKIVEAGPAAEIFAAPSHPYTRALMEAQPKGNPAPPDPQAPMVLEADKLKVWFPIKAGVMRKTVGHIKAVDGVSVAIRKGETLGVVGESGSGKTTLGLALLRLISSQGPIVFMGNAIDALGFRQMRPKRREMQVVFQDPFGSLSPRMSIADIVGEGLKVHHPELSAEERDARVVAALRDVGLEPETRHRYPHEFSGGQRQRVAIARAIVLEPSFVVLDEPTSALDMLVQAQIVDLLRDLQKSRGLTYLFISHDLRVVAALASRLMVMKQGVVVEEGPAQELFAHPKTDYTRALFAAAFNLETADEDAPAAGPAENG</sequence>
<evidence type="ECO:0000256" key="3">
    <source>
        <dbReference type="ARBA" id="ARBA00022448"/>
    </source>
</evidence>
<evidence type="ECO:0000256" key="8">
    <source>
        <dbReference type="ARBA" id="ARBA00022967"/>
    </source>
</evidence>
<dbReference type="Pfam" id="PF00005">
    <property type="entry name" value="ABC_tran"/>
    <property type="match status" value="2"/>
</dbReference>
<dbReference type="InterPro" id="IPR017871">
    <property type="entry name" value="ABC_transporter-like_CS"/>
</dbReference>
<comment type="caution">
    <text evidence="11">The sequence shown here is derived from an EMBL/GenBank/DDBJ whole genome shotgun (WGS) entry which is preliminary data.</text>
</comment>
<dbReference type="GO" id="GO:0005524">
    <property type="term" value="F:ATP binding"/>
    <property type="evidence" value="ECO:0007669"/>
    <property type="project" value="UniProtKB-KW"/>
</dbReference>
<dbReference type="FunFam" id="3.40.50.300:FF:000016">
    <property type="entry name" value="Oligopeptide ABC transporter ATP-binding component"/>
    <property type="match status" value="2"/>
</dbReference>
<dbReference type="EMBL" id="JANTHZ010000002">
    <property type="protein sequence ID" value="MCS0494818.1"/>
    <property type="molecule type" value="Genomic_DNA"/>
</dbReference>
<evidence type="ECO:0000256" key="4">
    <source>
        <dbReference type="ARBA" id="ARBA00022475"/>
    </source>
</evidence>
<keyword evidence="4" id="KW-1003">Cell membrane</keyword>
<evidence type="ECO:0000259" key="10">
    <source>
        <dbReference type="PROSITE" id="PS50893"/>
    </source>
</evidence>
<accession>A0A9X2PI70</accession>